<evidence type="ECO:0000313" key="4">
    <source>
        <dbReference type="Proteomes" id="UP000000763"/>
    </source>
</evidence>
<gene>
    <name evidence="3" type="ORF">OSJNBb0042G06.26</name>
    <name evidence="2" type="ORF">P0622F08.11</name>
</gene>
<feature type="region of interest" description="Disordered" evidence="1">
    <location>
        <begin position="1"/>
        <end position="114"/>
    </location>
</feature>
<dbReference type="EMBL" id="AP005778">
    <property type="protein sequence ID" value="BAD16398.1"/>
    <property type="molecule type" value="Genomic_DNA"/>
</dbReference>
<organism evidence="3 4">
    <name type="scientific">Oryza sativa subsp. japonica</name>
    <name type="common">Rice</name>
    <dbReference type="NCBI Taxonomy" id="39947"/>
    <lineage>
        <taxon>Eukaryota</taxon>
        <taxon>Viridiplantae</taxon>
        <taxon>Streptophyta</taxon>
        <taxon>Embryophyta</taxon>
        <taxon>Tracheophyta</taxon>
        <taxon>Spermatophyta</taxon>
        <taxon>Magnoliopsida</taxon>
        <taxon>Liliopsida</taxon>
        <taxon>Poales</taxon>
        <taxon>Poaceae</taxon>
        <taxon>BOP clade</taxon>
        <taxon>Oryzoideae</taxon>
        <taxon>Oryzeae</taxon>
        <taxon>Oryzinae</taxon>
        <taxon>Oryza</taxon>
        <taxon>Oryza sativa</taxon>
    </lineage>
</organism>
<evidence type="ECO:0000313" key="2">
    <source>
        <dbReference type="EMBL" id="BAD16028.1"/>
    </source>
</evidence>
<sequence length="114" mass="13013">MAVDARGGGETAHRRWRWRRWRRRRKSRHGAAASRRRRGGFEGGGPAARRRRRVEKGERERREWSGVEKGEGVFIGERGKKERGRGGRPDVTAARGSGRRRDGGAGLKAAMRRR</sequence>
<evidence type="ECO:0000313" key="3">
    <source>
        <dbReference type="EMBL" id="BAD16398.1"/>
    </source>
</evidence>
<proteinExistence type="predicted"/>
<accession>Q6YWE3</accession>
<reference evidence="4" key="3">
    <citation type="journal article" date="2005" name="Nature">
        <title>The map-based sequence of the rice genome.</title>
        <authorList>
            <consortium name="International rice genome sequencing project (IRGSP)"/>
            <person name="Matsumoto T."/>
            <person name="Wu J."/>
            <person name="Kanamori H."/>
            <person name="Katayose Y."/>
            <person name="Fujisawa M."/>
            <person name="Namiki N."/>
            <person name="Mizuno H."/>
            <person name="Yamamoto K."/>
            <person name="Antonio B.A."/>
            <person name="Baba T."/>
            <person name="Sakata K."/>
            <person name="Nagamura Y."/>
            <person name="Aoki H."/>
            <person name="Arikawa K."/>
            <person name="Arita K."/>
            <person name="Bito T."/>
            <person name="Chiden Y."/>
            <person name="Fujitsuka N."/>
            <person name="Fukunaka R."/>
            <person name="Hamada M."/>
            <person name="Harada C."/>
            <person name="Hayashi A."/>
            <person name="Hijishita S."/>
            <person name="Honda M."/>
            <person name="Hosokawa S."/>
            <person name="Ichikawa Y."/>
            <person name="Idonuma A."/>
            <person name="Iijima M."/>
            <person name="Ikeda M."/>
            <person name="Ikeno M."/>
            <person name="Ito K."/>
            <person name="Ito S."/>
            <person name="Ito T."/>
            <person name="Ito Y."/>
            <person name="Ito Y."/>
            <person name="Iwabuchi A."/>
            <person name="Kamiya K."/>
            <person name="Karasawa W."/>
            <person name="Kurita K."/>
            <person name="Katagiri S."/>
            <person name="Kikuta A."/>
            <person name="Kobayashi H."/>
            <person name="Kobayashi N."/>
            <person name="Machita K."/>
            <person name="Maehara T."/>
            <person name="Masukawa M."/>
            <person name="Mizubayashi T."/>
            <person name="Mukai Y."/>
            <person name="Nagasaki H."/>
            <person name="Nagata Y."/>
            <person name="Naito S."/>
            <person name="Nakashima M."/>
            <person name="Nakama Y."/>
            <person name="Nakamichi Y."/>
            <person name="Nakamura M."/>
            <person name="Meguro A."/>
            <person name="Negishi M."/>
            <person name="Ohta I."/>
            <person name="Ohta T."/>
            <person name="Okamoto M."/>
            <person name="Ono N."/>
            <person name="Saji S."/>
            <person name="Sakaguchi M."/>
            <person name="Sakai K."/>
            <person name="Shibata M."/>
            <person name="Shimokawa T."/>
            <person name="Song J."/>
            <person name="Takazaki Y."/>
            <person name="Terasawa K."/>
            <person name="Tsugane M."/>
            <person name="Tsuji K."/>
            <person name="Ueda S."/>
            <person name="Waki K."/>
            <person name="Yamagata H."/>
            <person name="Yamamoto M."/>
            <person name="Yamamoto S."/>
            <person name="Yamane H."/>
            <person name="Yoshiki S."/>
            <person name="Yoshihara R."/>
            <person name="Yukawa K."/>
            <person name="Zhong H."/>
            <person name="Yano M."/>
            <person name="Yuan Q."/>
            <person name="Ouyang S."/>
            <person name="Liu J."/>
            <person name="Jones K.M."/>
            <person name="Gansberger K."/>
            <person name="Moffat K."/>
            <person name="Hill J."/>
            <person name="Bera J."/>
            <person name="Fadrosh D."/>
            <person name="Jin S."/>
            <person name="Johri S."/>
            <person name="Kim M."/>
            <person name="Overton L."/>
            <person name="Reardon M."/>
            <person name="Tsitrin T."/>
            <person name="Vuong H."/>
            <person name="Weaver B."/>
            <person name="Ciecko A."/>
            <person name="Tallon L."/>
            <person name="Jackson J."/>
            <person name="Pai G."/>
            <person name="Aken S.V."/>
            <person name="Utterback T."/>
            <person name="Reidmuller S."/>
            <person name="Feldblyum T."/>
            <person name="Hsiao J."/>
            <person name="Zismann V."/>
            <person name="Iobst S."/>
            <person name="de Vazeille A.R."/>
            <person name="Buell C.R."/>
            <person name="Ying K."/>
            <person name="Li Y."/>
            <person name="Lu T."/>
            <person name="Huang Y."/>
            <person name="Zhao Q."/>
            <person name="Feng Q."/>
            <person name="Zhang L."/>
            <person name="Zhu J."/>
            <person name="Weng Q."/>
            <person name="Mu J."/>
            <person name="Lu Y."/>
            <person name="Fan D."/>
            <person name="Liu Y."/>
            <person name="Guan J."/>
            <person name="Zhang Y."/>
            <person name="Yu S."/>
            <person name="Liu X."/>
            <person name="Zhang Y."/>
            <person name="Hong G."/>
            <person name="Han B."/>
            <person name="Choisne N."/>
            <person name="Demange N."/>
            <person name="Orjeda G."/>
            <person name="Samain S."/>
            <person name="Cattolico L."/>
            <person name="Pelletier E."/>
            <person name="Couloux A."/>
            <person name="Segurens B."/>
            <person name="Wincker P."/>
            <person name="D'Hont A."/>
            <person name="Scarpelli C."/>
            <person name="Weissenbach J."/>
            <person name="Salanoubat M."/>
            <person name="Quetier F."/>
            <person name="Yu Y."/>
            <person name="Kim H.R."/>
            <person name="Rambo T."/>
            <person name="Currie J."/>
            <person name="Collura K."/>
            <person name="Luo M."/>
            <person name="Yang T."/>
            <person name="Ammiraju J.S.S."/>
            <person name="Engler F."/>
            <person name="Soderlund C."/>
            <person name="Wing R.A."/>
            <person name="Palmer L.E."/>
            <person name="de la Bastide M."/>
            <person name="Spiegel L."/>
            <person name="Nascimento L."/>
            <person name="Zutavern T."/>
            <person name="O'Shaughnessy A."/>
            <person name="Dike S."/>
            <person name="Dedhia N."/>
            <person name="Preston R."/>
            <person name="Balija V."/>
            <person name="McCombie W.R."/>
            <person name="Chow T."/>
            <person name="Chen H."/>
            <person name="Chung M."/>
            <person name="Chen C."/>
            <person name="Shaw J."/>
            <person name="Wu H."/>
            <person name="Hsiao K."/>
            <person name="Chao Y."/>
            <person name="Chu M."/>
            <person name="Cheng C."/>
            <person name="Hour A."/>
            <person name="Lee P."/>
            <person name="Lin S."/>
            <person name="Lin Y."/>
            <person name="Liou J."/>
            <person name="Liu S."/>
            <person name="Hsing Y."/>
            <person name="Raghuvanshi S."/>
            <person name="Mohanty A."/>
            <person name="Bharti A.K."/>
            <person name="Gaur A."/>
            <person name="Gupta V."/>
            <person name="Kumar D."/>
            <person name="Ravi V."/>
            <person name="Vij S."/>
            <person name="Kapur A."/>
            <person name="Khurana P."/>
            <person name="Khurana P."/>
            <person name="Khurana J.P."/>
            <person name="Tyagi A.K."/>
            <person name="Gaikwad K."/>
            <person name="Singh A."/>
            <person name="Dalal V."/>
            <person name="Srivastava S."/>
            <person name="Dixit A."/>
            <person name="Pal A.K."/>
            <person name="Ghazi I.A."/>
            <person name="Yadav M."/>
            <person name="Pandit A."/>
            <person name="Bhargava A."/>
            <person name="Sureshbabu K."/>
            <person name="Batra K."/>
            <person name="Sharma T.R."/>
            <person name="Mohapatra T."/>
            <person name="Singh N.K."/>
            <person name="Messing J."/>
            <person name="Nelson A.B."/>
            <person name="Fuks G."/>
            <person name="Kavchok S."/>
            <person name="Keizer G."/>
            <person name="Linton E."/>
            <person name="Llaca V."/>
            <person name="Song R."/>
            <person name="Tanyolac B."/>
            <person name="Young S."/>
            <person name="Ho-Il K."/>
            <person name="Hahn J.H."/>
            <person name="Sangsakoo G."/>
            <person name="Vanavichit A."/>
            <person name="de Mattos Luiz.A.T."/>
            <person name="Zimmer P.D."/>
            <person name="Malone G."/>
            <person name="Dellagostin O."/>
            <person name="de Oliveira A.C."/>
            <person name="Bevan M."/>
            <person name="Bancroft I."/>
            <person name="Minx P."/>
            <person name="Cordum H."/>
            <person name="Wilson R."/>
            <person name="Cheng Z."/>
            <person name="Jin W."/>
            <person name="Jiang J."/>
            <person name="Leong S.A."/>
            <person name="Iwama H."/>
            <person name="Gojobori T."/>
            <person name="Itoh T."/>
            <person name="Niimura Y."/>
            <person name="Fujii Y."/>
            <person name="Habara T."/>
            <person name="Sakai H."/>
            <person name="Sato Y."/>
            <person name="Wilson G."/>
            <person name="Kumar K."/>
            <person name="McCouch S."/>
            <person name="Juretic N."/>
            <person name="Hoen D."/>
            <person name="Wright S."/>
            <person name="Bruskiewich R."/>
            <person name="Bureau T."/>
            <person name="Miyao A."/>
            <person name="Hirochika H."/>
            <person name="Nishikawa T."/>
            <person name="Kadowaki K."/>
            <person name="Sugiura M."/>
            <person name="Burr B."/>
            <person name="Sasaki T."/>
        </authorList>
    </citation>
    <scope>NUCLEOTIDE SEQUENCE [LARGE SCALE GENOMIC DNA]</scope>
    <source>
        <strain evidence="4">cv. Nipponbare</strain>
    </source>
</reference>
<feature type="compositionally biased region" description="Basic and acidic residues" evidence="1">
    <location>
        <begin position="55"/>
        <end position="88"/>
    </location>
</feature>
<protein>
    <submittedName>
        <fullName evidence="3">Uncharacterized protein</fullName>
    </submittedName>
</protein>
<dbReference type="AlphaFoldDB" id="Q6YWE3"/>
<dbReference type="EMBL" id="AP005011">
    <property type="protein sequence ID" value="BAD16028.1"/>
    <property type="molecule type" value="Genomic_DNA"/>
</dbReference>
<reference evidence="4" key="4">
    <citation type="journal article" date="2008" name="Nucleic Acids Res.">
        <title>The rice annotation project database (RAP-DB): 2008 update.</title>
        <authorList>
            <consortium name="The rice annotation project (RAP)"/>
        </authorList>
    </citation>
    <scope>GENOME REANNOTATION</scope>
    <source>
        <strain evidence="4">cv. Nipponbare</strain>
    </source>
</reference>
<feature type="compositionally biased region" description="Basic residues" evidence="1">
    <location>
        <begin position="14"/>
        <end position="38"/>
    </location>
</feature>
<dbReference type="Proteomes" id="UP000000763">
    <property type="component" value="Chromosome 2"/>
</dbReference>
<feature type="compositionally biased region" description="Gly residues" evidence="1">
    <location>
        <begin position="1"/>
        <end position="10"/>
    </location>
</feature>
<reference evidence="2" key="1">
    <citation type="submission" date="2002-03" db="EMBL/GenBank/DDBJ databases">
        <title>Oryza sativa nipponbare(GA3) genomic DNA, chromosome 2, PAC clone:P0622F08.</title>
        <authorList>
            <person name="Sasaki T."/>
            <person name="Matsumoto T."/>
            <person name="Yamamoto K."/>
        </authorList>
    </citation>
    <scope>NUCLEOTIDE SEQUENCE</scope>
</reference>
<reference evidence="3" key="2">
    <citation type="submission" date="2002-09" db="EMBL/GenBank/DDBJ databases">
        <title>Oryza sativa nipponbare(GA3) genomic DNA, chromosome 2, BAC clone:OSJNBb0042G06.</title>
        <authorList>
            <person name="Sasaki T."/>
            <person name="Matsumoto T."/>
            <person name="Katayose Y."/>
        </authorList>
    </citation>
    <scope>NUCLEOTIDE SEQUENCE</scope>
</reference>
<name>Q6YWE3_ORYSJ</name>
<evidence type="ECO:0000256" key="1">
    <source>
        <dbReference type="SAM" id="MobiDB-lite"/>
    </source>
</evidence>